<sequence length="182" mass="19951">MTDQKSTVEQQIRPNVLQDQLGIKKDAYYAYLKHLGITAEKDSNGKAFLTEAQAKSIRLLREHVVAGGKIDEFDIHEAIQSALAIAGETALGDVAEQPIEVDPAQNLNMEALYLEASELAGQRLTASQQVVMAMANQMSYEDLHPTTKAKVDQVRAASAPKFNAQKIAADLLNQCRQQMQVA</sequence>
<dbReference type="AlphaFoldDB" id="A0A6M0RD07"/>
<comment type="caution">
    <text evidence="1">The sequence shown here is derived from an EMBL/GenBank/DDBJ whole genome shotgun (WGS) entry which is preliminary data.</text>
</comment>
<evidence type="ECO:0000313" key="1">
    <source>
        <dbReference type="EMBL" id="NEZ54187.1"/>
    </source>
</evidence>
<protein>
    <submittedName>
        <fullName evidence="1">Uncharacterized protein</fullName>
    </submittedName>
</protein>
<dbReference type="Proteomes" id="UP000481033">
    <property type="component" value="Unassembled WGS sequence"/>
</dbReference>
<accession>A0A6M0RD07</accession>
<evidence type="ECO:0000313" key="2">
    <source>
        <dbReference type="Proteomes" id="UP000481033"/>
    </source>
</evidence>
<proteinExistence type="predicted"/>
<keyword evidence="2" id="KW-1185">Reference proteome</keyword>
<dbReference type="RefSeq" id="WP_163695531.1">
    <property type="nucleotide sequence ID" value="NZ_QXHD01000001.1"/>
</dbReference>
<gene>
    <name evidence="1" type="ORF">DXZ20_00390</name>
</gene>
<organism evidence="1 2">
    <name type="scientific">Adonisia turfae CCMR0081</name>
    <dbReference type="NCBI Taxonomy" id="2292702"/>
    <lineage>
        <taxon>Bacteria</taxon>
        <taxon>Bacillati</taxon>
        <taxon>Cyanobacteriota</taxon>
        <taxon>Adonisia</taxon>
        <taxon>Adonisia turfae</taxon>
    </lineage>
</organism>
<name>A0A6M0RD07_9CYAN</name>
<reference evidence="1 2" key="1">
    <citation type="journal article" date="2020" name="Microb. Ecol.">
        <title>Ecogenomics of the Marine Benthic Filamentous Cyanobacterium Adonisia.</title>
        <authorList>
            <person name="Walter J.M."/>
            <person name="Coutinho F.H."/>
            <person name="Leomil L."/>
            <person name="Hargreaves P.I."/>
            <person name="Campeao M.E."/>
            <person name="Vieira V.V."/>
            <person name="Silva B.S."/>
            <person name="Fistarol G.O."/>
            <person name="Salomon P.S."/>
            <person name="Sawabe T."/>
            <person name="Mino S."/>
            <person name="Hosokawa M."/>
            <person name="Miyashita H."/>
            <person name="Maruyama F."/>
            <person name="van Verk M.C."/>
            <person name="Dutilh B.E."/>
            <person name="Thompson C.C."/>
            <person name="Thompson F.L."/>
        </authorList>
    </citation>
    <scope>NUCLEOTIDE SEQUENCE [LARGE SCALE GENOMIC DNA]</scope>
    <source>
        <strain evidence="1 2">CCMR0081</strain>
    </source>
</reference>
<dbReference type="EMBL" id="QXHD01000001">
    <property type="protein sequence ID" value="NEZ54187.1"/>
    <property type="molecule type" value="Genomic_DNA"/>
</dbReference>